<dbReference type="Gene3D" id="3.10.10.10">
    <property type="entry name" value="HIV Type 1 Reverse Transcriptase, subunit A, domain 1"/>
    <property type="match status" value="1"/>
</dbReference>
<dbReference type="Proteomes" id="UP000887013">
    <property type="component" value="Unassembled WGS sequence"/>
</dbReference>
<dbReference type="OrthoDB" id="6437133at2759"/>
<gene>
    <name evidence="1" type="primary">RF55_23088</name>
    <name evidence="1" type="ORF">NPIL_494251</name>
</gene>
<protein>
    <submittedName>
        <fullName evidence="1">Retroviral aspartyl protease family protein</fullName>
    </submittedName>
</protein>
<comment type="caution">
    <text evidence="1">The sequence shown here is derived from an EMBL/GenBank/DDBJ whole genome shotgun (WGS) entry which is preliminary data.</text>
</comment>
<dbReference type="EMBL" id="BMAW01013590">
    <property type="protein sequence ID" value="GFT34843.1"/>
    <property type="molecule type" value="Genomic_DNA"/>
</dbReference>
<name>A0A8X6TQ60_NEPPI</name>
<reference evidence="1" key="1">
    <citation type="submission" date="2020-08" db="EMBL/GenBank/DDBJ databases">
        <title>Multicomponent nature underlies the extraordinary mechanical properties of spider dragline silk.</title>
        <authorList>
            <person name="Kono N."/>
            <person name="Nakamura H."/>
            <person name="Mori M."/>
            <person name="Yoshida Y."/>
            <person name="Ohtoshi R."/>
            <person name="Malay A.D."/>
            <person name="Moran D.A.P."/>
            <person name="Tomita M."/>
            <person name="Numata K."/>
            <person name="Arakawa K."/>
        </authorList>
    </citation>
    <scope>NUCLEOTIDE SEQUENCE</scope>
</reference>
<evidence type="ECO:0000313" key="1">
    <source>
        <dbReference type="EMBL" id="GFT34843.1"/>
    </source>
</evidence>
<dbReference type="PANTHER" id="PTHR37984:SF5">
    <property type="entry name" value="PROTEIN NYNRIN-LIKE"/>
    <property type="match status" value="1"/>
</dbReference>
<keyword evidence="2" id="KW-1185">Reference proteome</keyword>
<dbReference type="GO" id="GO:0006508">
    <property type="term" value="P:proteolysis"/>
    <property type="evidence" value="ECO:0007669"/>
    <property type="project" value="UniProtKB-KW"/>
</dbReference>
<proteinExistence type="predicted"/>
<dbReference type="GO" id="GO:0008233">
    <property type="term" value="F:peptidase activity"/>
    <property type="evidence" value="ECO:0007669"/>
    <property type="project" value="UniProtKB-KW"/>
</dbReference>
<keyword evidence="1" id="KW-0645">Protease</keyword>
<keyword evidence="1" id="KW-0378">Hydrolase</keyword>
<dbReference type="GO" id="GO:0071897">
    <property type="term" value="P:DNA biosynthetic process"/>
    <property type="evidence" value="ECO:0007669"/>
    <property type="project" value="UniProtKB-ARBA"/>
</dbReference>
<dbReference type="AlphaFoldDB" id="A0A8X6TQ60"/>
<dbReference type="PANTHER" id="PTHR37984">
    <property type="entry name" value="PROTEIN CBG26694"/>
    <property type="match status" value="1"/>
</dbReference>
<evidence type="ECO:0000313" key="2">
    <source>
        <dbReference type="Proteomes" id="UP000887013"/>
    </source>
</evidence>
<accession>A0A8X6TQ60</accession>
<organism evidence="1 2">
    <name type="scientific">Nephila pilipes</name>
    <name type="common">Giant wood spider</name>
    <name type="synonym">Nephila maculata</name>
    <dbReference type="NCBI Taxonomy" id="299642"/>
    <lineage>
        <taxon>Eukaryota</taxon>
        <taxon>Metazoa</taxon>
        <taxon>Ecdysozoa</taxon>
        <taxon>Arthropoda</taxon>
        <taxon>Chelicerata</taxon>
        <taxon>Arachnida</taxon>
        <taxon>Araneae</taxon>
        <taxon>Araneomorphae</taxon>
        <taxon>Entelegynae</taxon>
        <taxon>Araneoidea</taxon>
        <taxon>Nephilidae</taxon>
        <taxon>Nephila</taxon>
    </lineage>
</organism>
<sequence length="200" mass="22358">MIIDTGANVAIIRTDLDYKLGEKNSSGRHPALPSKLIRGVLVASSLVDLSRNVIPVRVANIISDKAKVIKEGEVLATCTPVTCINRIFQATLSESSDSLINELIQSAELDDKQRSAAGKLLRGFEELFSRKLDDVRRTKMTRHRTDTGNHLPIKQHPRRLPFAKQEEVANLLMKMQQNDIIEPSESPWASPIILVRKKDD</sequence>
<dbReference type="SUPFAM" id="SSF56672">
    <property type="entry name" value="DNA/RNA polymerases"/>
    <property type="match status" value="1"/>
</dbReference>
<dbReference type="InterPro" id="IPR043502">
    <property type="entry name" value="DNA/RNA_pol_sf"/>
</dbReference>
<dbReference type="InterPro" id="IPR050951">
    <property type="entry name" value="Retrovirus_Pol_polyprotein"/>
</dbReference>